<dbReference type="GO" id="GO:0000226">
    <property type="term" value="P:microtubule cytoskeleton organization"/>
    <property type="evidence" value="ECO:0007669"/>
    <property type="project" value="TreeGrafter"/>
</dbReference>
<feature type="region of interest" description="Disordered" evidence="1">
    <location>
        <begin position="429"/>
        <end position="448"/>
    </location>
</feature>
<evidence type="ECO:0000313" key="3">
    <source>
        <dbReference type="EMBL" id="KAK9817952.1"/>
    </source>
</evidence>
<dbReference type="SMART" id="SM01349">
    <property type="entry name" value="TOG"/>
    <property type="match status" value="2"/>
</dbReference>
<reference evidence="3 4" key="1">
    <citation type="journal article" date="2024" name="Nat. Commun.">
        <title>Phylogenomics reveals the evolutionary origins of lichenization in chlorophyte algae.</title>
        <authorList>
            <person name="Puginier C."/>
            <person name="Libourel C."/>
            <person name="Otte J."/>
            <person name="Skaloud P."/>
            <person name="Haon M."/>
            <person name="Grisel S."/>
            <person name="Petersen M."/>
            <person name="Berrin J.G."/>
            <person name="Delaux P.M."/>
            <person name="Dal Grande F."/>
            <person name="Keller J."/>
        </authorList>
    </citation>
    <scope>NUCLEOTIDE SEQUENCE [LARGE SCALE GENOMIC DNA]</scope>
    <source>
        <strain evidence="3 4">SAG 2043</strain>
    </source>
</reference>
<feature type="region of interest" description="Disordered" evidence="1">
    <location>
        <begin position="999"/>
        <end position="1141"/>
    </location>
</feature>
<dbReference type="PANTHER" id="PTHR21567">
    <property type="entry name" value="CLASP"/>
    <property type="match status" value="1"/>
</dbReference>
<dbReference type="GO" id="GO:0008017">
    <property type="term" value="F:microtubule binding"/>
    <property type="evidence" value="ECO:0007669"/>
    <property type="project" value="TreeGrafter"/>
</dbReference>
<evidence type="ECO:0000256" key="1">
    <source>
        <dbReference type="SAM" id="MobiDB-lite"/>
    </source>
</evidence>
<organism evidence="3 4">
    <name type="scientific">[Myrmecia] bisecta</name>
    <dbReference type="NCBI Taxonomy" id="41462"/>
    <lineage>
        <taxon>Eukaryota</taxon>
        <taxon>Viridiplantae</taxon>
        <taxon>Chlorophyta</taxon>
        <taxon>core chlorophytes</taxon>
        <taxon>Trebouxiophyceae</taxon>
        <taxon>Trebouxiales</taxon>
        <taxon>Trebouxiaceae</taxon>
        <taxon>Myrmecia</taxon>
    </lineage>
</organism>
<gene>
    <name evidence="3" type="ORF">WJX72_004805</name>
</gene>
<feature type="compositionally biased region" description="Polar residues" evidence="1">
    <location>
        <begin position="1120"/>
        <end position="1129"/>
    </location>
</feature>
<feature type="compositionally biased region" description="Basic and acidic residues" evidence="1">
    <location>
        <begin position="1103"/>
        <end position="1119"/>
    </location>
</feature>
<evidence type="ECO:0000313" key="4">
    <source>
        <dbReference type="Proteomes" id="UP001489004"/>
    </source>
</evidence>
<feature type="compositionally biased region" description="Polar residues" evidence="1">
    <location>
        <begin position="656"/>
        <end position="674"/>
    </location>
</feature>
<feature type="compositionally biased region" description="Polar residues" evidence="1">
    <location>
        <begin position="429"/>
        <end position="442"/>
    </location>
</feature>
<protein>
    <recommendedName>
        <fullName evidence="2">TOG domain-containing protein</fullName>
    </recommendedName>
</protein>
<feature type="domain" description="TOG" evidence="2">
    <location>
        <begin position="11"/>
        <end position="242"/>
    </location>
</feature>
<feature type="domain" description="TOG" evidence="2">
    <location>
        <begin position="1139"/>
        <end position="1362"/>
    </location>
</feature>
<comment type="caution">
    <text evidence="3">The sequence shown here is derived from an EMBL/GenBank/DDBJ whole genome shotgun (WGS) entry which is preliminary data.</text>
</comment>
<name>A0AAW1Q913_9CHLO</name>
<dbReference type="SUPFAM" id="SSF48371">
    <property type="entry name" value="ARM repeat"/>
    <property type="match status" value="2"/>
</dbReference>
<dbReference type="Gene3D" id="1.25.10.10">
    <property type="entry name" value="Leucine-rich Repeat Variant"/>
    <property type="match status" value="3"/>
</dbReference>
<dbReference type="InterPro" id="IPR016024">
    <property type="entry name" value="ARM-type_fold"/>
</dbReference>
<evidence type="ECO:0000259" key="2">
    <source>
        <dbReference type="SMART" id="SM01349"/>
    </source>
</evidence>
<dbReference type="EMBL" id="JALJOR010000004">
    <property type="protein sequence ID" value="KAK9817952.1"/>
    <property type="molecule type" value="Genomic_DNA"/>
</dbReference>
<dbReference type="GO" id="GO:0005881">
    <property type="term" value="C:cytoplasmic microtubule"/>
    <property type="evidence" value="ECO:0007669"/>
    <property type="project" value="TreeGrafter"/>
</dbReference>
<dbReference type="Proteomes" id="UP001489004">
    <property type="component" value="Unassembled WGS sequence"/>
</dbReference>
<dbReference type="InterPro" id="IPR034085">
    <property type="entry name" value="TOG"/>
</dbReference>
<keyword evidence="4" id="KW-1185">Reference proteome</keyword>
<dbReference type="PANTHER" id="PTHR21567:SF87">
    <property type="entry name" value="CRESCERIN-LIKE PROTEIN CHE-12"/>
    <property type="match status" value="1"/>
</dbReference>
<feature type="region of interest" description="Disordered" evidence="1">
    <location>
        <begin position="555"/>
        <end position="581"/>
    </location>
</feature>
<dbReference type="Pfam" id="PF12348">
    <property type="entry name" value="CLASP_N"/>
    <property type="match status" value="1"/>
</dbReference>
<dbReference type="Pfam" id="PF21040">
    <property type="entry name" value="CEP104-like_TOG"/>
    <property type="match status" value="1"/>
</dbReference>
<feature type="compositionally biased region" description="Polar residues" evidence="1">
    <location>
        <begin position="693"/>
        <end position="723"/>
    </location>
</feature>
<proteinExistence type="predicted"/>
<accession>A0AAW1Q913</accession>
<feature type="compositionally biased region" description="Low complexity" evidence="1">
    <location>
        <begin position="1033"/>
        <end position="1064"/>
    </location>
</feature>
<feature type="region of interest" description="Disordered" evidence="1">
    <location>
        <begin position="277"/>
        <end position="405"/>
    </location>
</feature>
<dbReference type="InterPro" id="IPR024395">
    <property type="entry name" value="CLASP_N_dom"/>
</dbReference>
<dbReference type="InterPro" id="IPR011989">
    <property type="entry name" value="ARM-like"/>
</dbReference>
<feature type="region of interest" description="Disordered" evidence="1">
    <location>
        <begin position="655"/>
        <end position="755"/>
    </location>
</feature>
<feature type="region of interest" description="Disordered" evidence="1">
    <location>
        <begin position="464"/>
        <end position="500"/>
    </location>
</feature>
<sequence length="1362" mass="145810">MAFVGDGSRIDGSRTEFGFVPSQIIQDLKDIGNWKVRAVAIDMLHQAVRSVDDTLVLLPTLSKFVQFLMMLLTDPNFKISLSTMQILGDLVAKVGFNIKPYLGDMMPGLIDKLGDNKIVVRQADISVITILMRTLRPPPVLDSLSGALLHDNWRVREEAINIVIQALLTFSKDEMSLGSIFKSLAQALEDSKDRVRTAAVEAMAVLHAEYGTQLQALLASCNLPEATRRQLQERFARKTLPTLNSEGFVEHQVHARPPSAASQQQGYTSLTSPLSILQQREPGSPSRDRSVGKLPFDVPIPRARSASRPRRTSGSMSAQLDQEDVGPSAAVDSRDSLMKRRTSREPPSLNVDSPGSAPRPPGPACTLDRPSPQSLVLKWNAMPPGPAAGHGPTPDSLGAERHGGQQEAAYASGLRGSMDSLCSYPSLHGTDSASGSPYSSPTKPRYMGSLHEALPADKPFSAKRALFPDAPNRPLGHDWSIGADRPAQQSGDNAGASPASSELWRLNWQVGERCPAPVHTGVPARARSAFMMARNREGQLGPCAAPGEAVRRSTGTLPEAVETSGQEDQPACWSPSKAGAKLQTLKRRQQEARRVMSANAVIHRTSSSGSADGLGLTQPASLARASTAQQGQVPHPQSSIPSMAALTEEFGLDPYSRQSSDAWREGSPSTTNRPQGIHQPLRIRKTTAAYPSDNDSPVSSATSSNPLNRYPSSTVDDASSPSTPGGGTPARKRRGSFLGDAQPSTASDEVATEDLQPCSHPEAAMQSVLQVLSQANVAKRKELDWQAQNEALLNARRLVKHHPSCVQAQLHTFVLTVVPSVEALRSITSKNCMMLLQEMFLFMGRALDGELEHVVPTLAKKAGEVSNAGRDTFLACEADKTLAEMVESLSEAKVANALINMTTHKSMHVRAKVASHLDACMQGHHGQRLLANPALLEKVFRTAAGFLEEGSLDTRTFGKRIIWEVKHLLDSQGNDFPGWVSRLPAEVKQHKVWEVLKRDLGPPPPPVKVMALRSPSGSRNGRPGAPGSMFREGLGTPTSMPGTPGTPLRTPPRAMASPPASRTANSGSHEGTSEMSTDGPASNSRHVGRSSGLPGSPAASRRGTADRGMGRAGIRDLRRTGSSTASDAPSDQGRGFIPKEVDPQVADSLANALVRSVSKDWRERGAALTSLADLAPHLPDLPDAQLVSVVDHLTQRLSDGNSKVAIQALEVLCQVFCVLGNHTPSLNTLVPALAANMGSTNEKIRAKAGEAVQTLLGKVDAALLIQNFAHCVSHGNMRGKPTVIEKLDALVDAVYPSKPMLVIKHALPAAFTMLNERGSDIRVATQSLLTTLARHMGDELAQHAMNLSATNKARISEVLALA</sequence>
<feature type="compositionally biased region" description="Polar residues" evidence="1">
    <location>
        <begin position="1065"/>
        <end position="1085"/>
    </location>
</feature>